<dbReference type="STRING" id="1036611.A0A1L9PF02"/>
<feature type="region of interest" description="Disordered" evidence="1">
    <location>
        <begin position="386"/>
        <end position="557"/>
    </location>
</feature>
<feature type="compositionally biased region" description="Polar residues" evidence="1">
    <location>
        <begin position="652"/>
        <end position="662"/>
    </location>
</feature>
<dbReference type="EMBL" id="KV878127">
    <property type="protein sequence ID" value="OJJ00108.1"/>
    <property type="molecule type" value="Genomic_DNA"/>
</dbReference>
<feature type="compositionally biased region" description="Low complexity" evidence="1">
    <location>
        <begin position="285"/>
        <end position="297"/>
    </location>
</feature>
<dbReference type="GeneID" id="63732585"/>
<feature type="compositionally biased region" description="Low complexity" evidence="1">
    <location>
        <begin position="257"/>
        <end position="273"/>
    </location>
</feature>
<organism evidence="2 3">
    <name type="scientific">Aspergillus versicolor CBS 583.65</name>
    <dbReference type="NCBI Taxonomy" id="1036611"/>
    <lineage>
        <taxon>Eukaryota</taxon>
        <taxon>Fungi</taxon>
        <taxon>Dikarya</taxon>
        <taxon>Ascomycota</taxon>
        <taxon>Pezizomycotina</taxon>
        <taxon>Eurotiomycetes</taxon>
        <taxon>Eurotiomycetidae</taxon>
        <taxon>Eurotiales</taxon>
        <taxon>Aspergillaceae</taxon>
        <taxon>Aspergillus</taxon>
        <taxon>Aspergillus subgen. Nidulantes</taxon>
    </lineage>
</organism>
<proteinExistence type="predicted"/>
<sequence length="703" mass="76670">MWPPFPKFYILRPDAKQVPLIPLDELPSWLQIGFLDWNDPKLYMFMIPATTSIVPREGEYDVICQYCLNSVDNTLHRSASESGNDIGSSICATHSRQKATKSPSAVDIAALVPQTIASYKELSGLSKIPVYDKDIPIPTAYSGPLLQHPPFHSVLQRPIVGMCVIRVAEFMWGLLPTMTSQPPLANGVPVGEEEEEEAWEGEPQLPPPNTNVIGPSQLDPTGVDSEELDNALERLRIQSESSEFERRDLDEEDQRSQHSNQSQQGLSGSHGSQGPPGPPGPSMPGPASASDPSGSVSEQTGSDYEIPGWMVNADGNPSELDLWMAEIPRLGDYDPAYLQEKVASMLVGAYQKGLQDRGAAKKRVLGIHHENAQLLSDYSHPPLSNWQALESTGRSRDAPGSKYDDGEEADVPDLQNLQPPLDEPDNDGNTSDDSQKQQDSSDEDENDSQTSNDTGNPRDPKDPEDPQDPPDPQNSSNHDYSEEPDDSPTQQDDGHGDSDQKGSGGSHSAPDSHACEDDSVLRDTPTPQRTKTSQRGSNCRLTPHLAPGPSRGATLRGYESGHLAPVLRSRTNSGTHIHGTLSSMNSVQKKVPGTAAGEYKIARSSNIGGALAPFNRNSQKTSQGRTPNSNTKAQKTSVINQIKRDPTRVQEDAQSGRVSRQGRITKSVRFRLPSENDEIQVEQQLERPILTRRNGGNIEKAKL</sequence>
<accession>A0A1L9PF02</accession>
<dbReference type="Proteomes" id="UP000184073">
    <property type="component" value="Unassembled WGS sequence"/>
</dbReference>
<feature type="region of interest" description="Disordered" evidence="1">
    <location>
        <begin position="609"/>
        <end position="662"/>
    </location>
</feature>
<feature type="compositionally biased region" description="Basic and acidic residues" evidence="1">
    <location>
        <begin position="231"/>
        <end position="249"/>
    </location>
</feature>
<feature type="compositionally biased region" description="Polar residues" evidence="1">
    <location>
        <begin position="525"/>
        <end position="540"/>
    </location>
</feature>
<evidence type="ECO:0000313" key="2">
    <source>
        <dbReference type="EMBL" id="OJJ00108.1"/>
    </source>
</evidence>
<dbReference type="RefSeq" id="XP_040665870.1">
    <property type="nucleotide sequence ID" value="XM_040817074.1"/>
</dbReference>
<feature type="region of interest" description="Disordered" evidence="1">
    <location>
        <begin position="181"/>
        <end position="315"/>
    </location>
</feature>
<keyword evidence="3" id="KW-1185">Reference proteome</keyword>
<dbReference type="VEuPathDB" id="FungiDB:ASPVEDRAFT_81688"/>
<name>A0A1L9PF02_ASPVE</name>
<evidence type="ECO:0000313" key="3">
    <source>
        <dbReference type="Proteomes" id="UP000184073"/>
    </source>
</evidence>
<feature type="compositionally biased region" description="Basic and acidic residues" evidence="1">
    <location>
        <begin position="393"/>
        <end position="404"/>
    </location>
</feature>
<reference evidence="3" key="1">
    <citation type="journal article" date="2017" name="Genome Biol.">
        <title>Comparative genomics reveals high biological diversity and specific adaptations in the industrially and medically important fungal genus Aspergillus.</title>
        <authorList>
            <person name="de Vries R.P."/>
            <person name="Riley R."/>
            <person name="Wiebenga A."/>
            <person name="Aguilar-Osorio G."/>
            <person name="Amillis S."/>
            <person name="Uchima C.A."/>
            <person name="Anderluh G."/>
            <person name="Asadollahi M."/>
            <person name="Askin M."/>
            <person name="Barry K."/>
            <person name="Battaglia E."/>
            <person name="Bayram O."/>
            <person name="Benocci T."/>
            <person name="Braus-Stromeyer S.A."/>
            <person name="Caldana C."/>
            <person name="Canovas D."/>
            <person name="Cerqueira G.C."/>
            <person name="Chen F."/>
            <person name="Chen W."/>
            <person name="Choi C."/>
            <person name="Clum A."/>
            <person name="Dos Santos R.A."/>
            <person name="Damasio A.R."/>
            <person name="Diallinas G."/>
            <person name="Emri T."/>
            <person name="Fekete E."/>
            <person name="Flipphi M."/>
            <person name="Freyberg S."/>
            <person name="Gallo A."/>
            <person name="Gournas C."/>
            <person name="Habgood R."/>
            <person name="Hainaut M."/>
            <person name="Harispe M.L."/>
            <person name="Henrissat B."/>
            <person name="Hilden K.S."/>
            <person name="Hope R."/>
            <person name="Hossain A."/>
            <person name="Karabika E."/>
            <person name="Karaffa L."/>
            <person name="Karanyi Z."/>
            <person name="Krasevec N."/>
            <person name="Kuo A."/>
            <person name="Kusch H."/>
            <person name="LaButti K."/>
            <person name="Lagendijk E.L."/>
            <person name="Lapidus A."/>
            <person name="Levasseur A."/>
            <person name="Lindquist E."/>
            <person name="Lipzen A."/>
            <person name="Logrieco A.F."/>
            <person name="MacCabe A."/>
            <person name="Maekelae M.R."/>
            <person name="Malavazi I."/>
            <person name="Melin P."/>
            <person name="Meyer V."/>
            <person name="Mielnichuk N."/>
            <person name="Miskei M."/>
            <person name="Molnar A.P."/>
            <person name="Mule G."/>
            <person name="Ngan C.Y."/>
            <person name="Orejas M."/>
            <person name="Orosz E."/>
            <person name="Ouedraogo J.P."/>
            <person name="Overkamp K.M."/>
            <person name="Park H.-S."/>
            <person name="Perrone G."/>
            <person name="Piumi F."/>
            <person name="Punt P.J."/>
            <person name="Ram A.F."/>
            <person name="Ramon A."/>
            <person name="Rauscher S."/>
            <person name="Record E."/>
            <person name="Riano-Pachon D.M."/>
            <person name="Robert V."/>
            <person name="Roehrig J."/>
            <person name="Ruller R."/>
            <person name="Salamov A."/>
            <person name="Salih N.S."/>
            <person name="Samson R.A."/>
            <person name="Sandor E."/>
            <person name="Sanguinetti M."/>
            <person name="Schuetze T."/>
            <person name="Sepcic K."/>
            <person name="Shelest E."/>
            <person name="Sherlock G."/>
            <person name="Sophianopoulou V."/>
            <person name="Squina F.M."/>
            <person name="Sun H."/>
            <person name="Susca A."/>
            <person name="Todd R.B."/>
            <person name="Tsang A."/>
            <person name="Unkles S.E."/>
            <person name="van de Wiele N."/>
            <person name="van Rossen-Uffink D."/>
            <person name="Oliveira J.V."/>
            <person name="Vesth T.C."/>
            <person name="Visser J."/>
            <person name="Yu J.-H."/>
            <person name="Zhou M."/>
            <person name="Andersen M.R."/>
            <person name="Archer D.B."/>
            <person name="Baker S.E."/>
            <person name="Benoit I."/>
            <person name="Brakhage A.A."/>
            <person name="Braus G.H."/>
            <person name="Fischer R."/>
            <person name="Frisvad J.C."/>
            <person name="Goldman G.H."/>
            <person name="Houbraken J."/>
            <person name="Oakley B."/>
            <person name="Pocsi I."/>
            <person name="Scazzocchio C."/>
            <person name="Seiboth B."/>
            <person name="vanKuyk P.A."/>
            <person name="Wortman J."/>
            <person name="Dyer P.S."/>
            <person name="Grigoriev I.V."/>
        </authorList>
    </citation>
    <scope>NUCLEOTIDE SEQUENCE [LARGE SCALE GENOMIC DNA]</scope>
    <source>
        <strain evidence="3">CBS 583.65</strain>
    </source>
</reference>
<feature type="compositionally biased region" description="Acidic residues" evidence="1">
    <location>
        <begin position="191"/>
        <end position="200"/>
    </location>
</feature>
<protein>
    <submittedName>
        <fullName evidence="2">Uncharacterized protein</fullName>
    </submittedName>
</protein>
<feature type="compositionally biased region" description="Basic and acidic residues" evidence="1">
    <location>
        <begin position="642"/>
        <end position="651"/>
    </location>
</feature>
<gene>
    <name evidence="2" type="ORF">ASPVEDRAFT_81688</name>
</gene>
<evidence type="ECO:0000256" key="1">
    <source>
        <dbReference type="SAM" id="MobiDB-lite"/>
    </source>
</evidence>
<dbReference type="AlphaFoldDB" id="A0A1L9PF02"/>
<dbReference type="OrthoDB" id="4185910at2759"/>
<feature type="compositionally biased region" description="Polar residues" evidence="1">
    <location>
        <begin position="615"/>
        <end position="640"/>
    </location>
</feature>
<feature type="compositionally biased region" description="Pro residues" evidence="1">
    <location>
        <begin position="275"/>
        <end position="284"/>
    </location>
</feature>